<dbReference type="Gene3D" id="3.40.1350.10">
    <property type="match status" value="1"/>
</dbReference>
<evidence type="ECO:0000256" key="1">
    <source>
        <dbReference type="SAM" id="Coils"/>
    </source>
</evidence>
<dbReference type="NCBIfam" id="TIGR03187">
    <property type="entry name" value="DGQHR"/>
    <property type="match status" value="1"/>
</dbReference>
<protein>
    <recommendedName>
        <fullName evidence="3">DGQHR domain-containing protein</fullName>
    </recommendedName>
</protein>
<proteinExistence type="predicted"/>
<sequence>MSGYSLIHPLITKDDKDFSKEIRLRKKDYIEMKFSTDEVEKYLNQGYEIKSRFKNGKSLLHKEKSIGDRFEDEIWILFKDIGFTELNKGKLRIDVTPHDAKRKKTKQIDVFAKSGKDVFVIECKAKETLGPKTLAKDIAEIKDLKNRIKKAIREYYEQNDIRITFLICTTNIVVSENDEADAKGADITIWKDDDIRYFTNLSKIIGFSAKYQLFAKLYSGDEIPEFIQSVPAIKGTMGGKSYYNFMIEPEKLLKIAYVHHRSPIKKDKDMDENAYQRMLNKGKLKQVDEFIVKDGFFANNIIVNFTKDVEFEPIPRSGDEKMSLGYLKIPNYYASAWIIDGQHRLYGFSNNEKRFSNTVPVLAFERLKEGEQGRLFIEINKNQKSVESNLLWDLYGDIFENSSDTKEIRLWTISAIAKNLNHQKNAFQGKIFIPSINEKSNIPITMSTICEGLKRNNIIGKDCLFMDDDSKTVNFATKRIETFFDIVSESFPDDWNKGENGFLCSNTGFFVFILILKEIISYLNYKDSKIMRQKGVKNFEIGCRGLIEPVIDYLKNLDDADRDKLRRGSTNIVQQKETAKLLMKEINKKYPDFAASKLKMEESEIEHDTNLIEETELALRNLIKSKLKERYGDGWWRQGVPGGVKDDINKRIQEEIKTVPWRREALGSNMDIKLDFSDIGHLWEIIKYGKNWDAFESTFGNKEIVKTHLDGFRKHRNALQHFREHTDEVIEKIGYDSVLWLRKCLMMN</sequence>
<feature type="coiled-coil region" evidence="1">
    <location>
        <begin position="134"/>
        <end position="161"/>
    </location>
</feature>
<keyword evidence="1" id="KW-0175">Coiled coil</keyword>
<reference evidence="2" key="1">
    <citation type="submission" date="2020-06" db="EMBL/GenBank/DDBJ databases">
        <title>Unique genomic features of the anaerobic methanotrophic archaea.</title>
        <authorList>
            <person name="Chadwick G.L."/>
            <person name="Skennerton C.T."/>
            <person name="Laso-Perez R."/>
            <person name="Leu A.O."/>
            <person name="Speth D.R."/>
            <person name="Yu H."/>
            <person name="Morgan-Lang C."/>
            <person name="Hatzenpichler R."/>
            <person name="Goudeau D."/>
            <person name="Malmstrom R."/>
            <person name="Brazelton W.J."/>
            <person name="Woyke T."/>
            <person name="Hallam S.J."/>
            <person name="Tyson G.W."/>
            <person name="Wegener G."/>
            <person name="Boetius A."/>
            <person name="Orphan V."/>
        </authorList>
    </citation>
    <scope>NUCLEOTIDE SEQUENCE</scope>
</reference>
<evidence type="ECO:0008006" key="3">
    <source>
        <dbReference type="Google" id="ProtNLM"/>
    </source>
</evidence>
<dbReference type="InterPro" id="IPR017601">
    <property type="entry name" value="DGQHR-contain_dom"/>
</dbReference>
<dbReference type="EMBL" id="MT631189">
    <property type="protein sequence ID" value="QNO46415.1"/>
    <property type="molecule type" value="Genomic_DNA"/>
</dbReference>
<evidence type="ECO:0000313" key="2">
    <source>
        <dbReference type="EMBL" id="QNO46415.1"/>
    </source>
</evidence>
<dbReference type="GO" id="GO:0003676">
    <property type="term" value="F:nucleic acid binding"/>
    <property type="evidence" value="ECO:0007669"/>
    <property type="project" value="InterPro"/>
</dbReference>
<dbReference type="InterPro" id="IPR017642">
    <property type="entry name" value="DNA_S_mod_DndB"/>
</dbReference>
<organism evidence="2">
    <name type="scientific">Candidatus Methanogaster sp. ANME-2c ERB4</name>
    <dbReference type="NCBI Taxonomy" id="2759911"/>
    <lineage>
        <taxon>Archaea</taxon>
        <taxon>Methanobacteriati</taxon>
        <taxon>Methanobacteriota</taxon>
        <taxon>Stenosarchaea group</taxon>
        <taxon>Methanomicrobia</taxon>
        <taxon>Methanosarcinales</taxon>
        <taxon>ANME-2 cluster</taxon>
        <taxon>Candidatus Methanogasteraceae</taxon>
        <taxon>Candidatus Methanogaster</taxon>
    </lineage>
</organism>
<dbReference type="AlphaFoldDB" id="A0A7G9YEI1"/>
<dbReference type="Pfam" id="PF14072">
    <property type="entry name" value="DndB"/>
    <property type="match status" value="1"/>
</dbReference>
<dbReference type="CDD" id="cd16413">
    <property type="entry name" value="DGQHR_domain"/>
    <property type="match status" value="1"/>
</dbReference>
<gene>
    <name evidence="2" type="ORF">NIBJONLA_00032</name>
</gene>
<dbReference type="InterPro" id="IPR011856">
    <property type="entry name" value="tRNA_endonuc-like_dom_sf"/>
</dbReference>
<accession>A0A7G9YEI1</accession>
<name>A0A7G9YEI1_9EURY</name>